<dbReference type="Pfam" id="PF13561">
    <property type="entry name" value="adh_short_C2"/>
    <property type="match status" value="1"/>
</dbReference>
<evidence type="ECO:0000313" key="3">
    <source>
        <dbReference type="EMBL" id="SVA69041.1"/>
    </source>
</evidence>
<evidence type="ECO:0008006" key="4">
    <source>
        <dbReference type="Google" id="ProtNLM"/>
    </source>
</evidence>
<name>A0A381XX86_9ZZZZ</name>
<dbReference type="FunFam" id="3.40.50.720:FF:000084">
    <property type="entry name" value="Short-chain dehydrogenase reductase"/>
    <property type="match status" value="1"/>
</dbReference>
<feature type="non-terminal residue" evidence="3">
    <location>
        <position position="1"/>
    </location>
</feature>
<reference evidence="3" key="1">
    <citation type="submission" date="2018-05" db="EMBL/GenBank/DDBJ databases">
        <authorList>
            <person name="Lanie J.A."/>
            <person name="Ng W.-L."/>
            <person name="Kazmierczak K.M."/>
            <person name="Andrzejewski T.M."/>
            <person name="Davidsen T.M."/>
            <person name="Wayne K.J."/>
            <person name="Tettelin H."/>
            <person name="Glass J.I."/>
            <person name="Rusch D."/>
            <person name="Podicherti R."/>
            <person name="Tsui H.-C.T."/>
            <person name="Winkler M.E."/>
        </authorList>
    </citation>
    <scope>NUCLEOTIDE SEQUENCE</scope>
</reference>
<dbReference type="PRINTS" id="PR00081">
    <property type="entry name" value="GDHRDH"/>
</dbReference>
<sequence>VIFVTGGASGIGRAVAKRLASEGSAVVVADRDTEGGNETCELIASEGGRAIFQELDVRERGSIRSAADDATGQLGGITGLVNCAGLVTMTSLADLSEEEWDLVVDVNLKGTWLVTQEVARDIEAAGGGAIVNISTVEAEVVVSAAGYCQVHYNASKGGVKMLTKALAVELAKSSIRVNAVAPGPVATDFVSLEGITSPETLEALKGRLLIPRIGQPEDIASAVSFLLSDESSWITGVHLPVDGGWLTR</sequence>
<dbReference type="Gene3D" id="3.40.50.720">
    <property type="entry name" value="NAD(P)-binding Rossmann-like Domain"/>
    <property type="match status" value="1"/>
</dbReference>
<accession>A0A381XX86</accession>
<comment type="similarity">
    <text evidence="1">Belongs to the short-chain dehydrogenases/reductases (SDR) family.</text>
</comment>
<keyword evidence="2" id="KW-0560">Oxidoreductase</keyword>
<dbReference type="InterPro" id="IPR036291">
    <property type="entry name" value="NAD(P)-bd_dom_sf"/>
</dbReference>
<gene>
    <name evidence="3" type="ORF">METZ01_LOCUS121895</name>
</gene>
<dbReference type="PRINTS" id="PR00080">
    <property type="entry name" value="SDRFAMILY"/>
</dbReference>
<protein>
    <recommendedName>
        <fullName evidence="4">Short-chain dehydrogenase/reductase SDR</fullName>
    </recommendedName>
</protein>
<dbReference type="NCBIfam" id="NF005559">
    <property type="entry name" value="PRK07231.1"/>
    <property type="match status" value="1"/>
</dbReference>
<dbReference type="GO" id="GO:0016616">
    <property type="term" value="F:oxidoreductase activity, acting on the CH-OH group of donors, NAD or NADP as acceptor"/>
    <property type="evidence" value="ECO:0007669"/>
    <property type="project" value="TreeGrafter"/>
</dbReference>
<evidence type="ECO:0000256" key="1">
    <source>
        <dbReference type="ARBA" id="ARBA00006484"/>
    </source>
</evidence>
<dbReference type="PANTHER" id="PTHR42760:SF133">
    <property type="entry name" value="3-OXOACYL-[ACYL-CARRIER-PROTEIN] REDUCTASE"/>
    <property type="match status" value="1"/>
</dbReference>
<dbReference type="CDD" id="cd05233">
    <property type="entry name" value="SDR_c"/>
    <property type="match status" value="1"/>
</dbReference>
<dbReference type="AlphaFoldDB" id="A0A381XX86"/>
<dbReference type="SUPFAM" id="SSF51735">
    <property type="entry name" value="NAD(P)-binding Rossmann-fold domains"/>
    <property type="match status" value="1"/>
</dbReference>
<dbReference type="InterPro" id="IPR002347">
    <property type="entry name" value="SDR_fam"/>
</dbReference>
<dbReference type="PANTHER" id="PTHR42760">
    <property type="entry name" value="SHORT-CHAIN DEHYDROGENASES/REDUCTASES FAMILY MEMBER"/>
    <property type="match status" value="1"/>
</dbReference>
<organism evidence="3">
    <name type="scientific">marine metagenome</name>
    <dbReference type="NCBI Taxonomy" id="408172"/>
    <lineage>
        <taxon>unclassified sequences</taxon>
        <taxon>metagenomes</taxon>
        <taxon>ecological metagenomes</taxon>
    </lineage>
</organism>
<proteinExistence type="inferred from homology"/>
<evidence type="ECO:0000256" key="2">
    <source>
        <dbReference type="ARBA" id="ARBA00023002"/>
    </source>
</evidence>
<dbReference type="EMBL" id="UINC01016609">
    <property type="protein sequence ID" value="SVA69041.1"/>
    <property type="molecule type" value="Genomic_DNA"/>
</dbReference>